<dbReference type="InterPro" id="IPR016181">
    <property type="entry name" value="Acyl_CoA_acyltransferase"/>
</dbReference>
<evidence type="ECO:0000259" key="1">
    <source>
        <dbReference type="PROSITE" id="PS51186"/>
    </source>
</evidence>
<name>A0AAJ4TB83_AGRTU</name>
<dbReference type="Proteomes" id="UP000663946">
    <property type="component" value="Chromosome 2"/>
</dbReference>
<dbReference type="SUPFAM" id="SSF55729">
    <property type="entry name" value="Acyl-CoA N-acyltransferases (Nat)"/>
    <property type="match status" value="1"/>
</dbReference>
<sequence>MPLITTTERLHIREIVEADLAFLARIYSDAVCMQYYAGIKSHLETRAWFEQLAFDSYNRHGFGLWAVVDATSNEVIGDCGITLQQTPAGFEPEIGHHLWREFWGQGFATEAAIACRDYAFQNLGLRRVVSITSSDNIPSQKVAQRVHDRKEIYQKRLRGTLVDRYLYISEKCYP</sequence>
<dbReference type="InterPro" id="IPR051531">
    <property type="entry name" value="N-acetyltransferase"/>
</dbReference>
<dbReference type="RefSeq" id="WP_333722025.1">
    <property type="nucleotide sequence ID" value="NZ_CP049217.1"/>
</dbReference>
<dbReference type="Gene3D" id="3.40.630.30">
    <property type="match status" value="1"/>
</dbReference>
<organism evidence="2 3">
    <name type="scientific">Agrobacterium tumefaciens</name>
    <dbReference type="NCBI Taxonomy" id="358"/>
    <lineage>
        <taxon>Bacteria</taxon>
        <taxon>Pseudomonadati</taxon>
        <taxon>Pseudomonadota</taxon>
        <taxon>Alphaproteobacteria</taxon>
        <taxon>Hyphomicrobiales</taxon>
        <taxon>Rhizobiaceae</taxon>
        <taxon>Rhizobium/Agrobacterium group</taxon>
        <taxon>Agrobacterium</taxon>
        <taxon>Agrobacterium tumefaciens complex</taxon>
    </lineage>
</organism>
<dbReference type="PANTHER" id="PTHR43792:SF1">
    <property type="entry name" value="N-ACETYLTRANSFERASE DOMAIN-CONTAINING PROTEIN"/>
    <property type="match status" value="1"/>
</dbReference>
<evidence type="ECO:0000313" key="2">
    <source>
        <dbReference type="EMBL" id="QTG14623.1"/>
    </source>
</evidence>
<evidence type="ECO:0000313" key="3">
    <source>
        <dbReference type="Proteomes" id="UP000663946"/>
    </source>
</evidence>
<dbReference type="InterPro" id="IPR000182">
    <property type="entry name" value="GNAT_dom"/>
</dbReference>
<dbReference type="AlphaFoldDB" id="A0AAJ4TB83"/>
<dbReference type="Pfam" id="PF13302">
    <property type="entry name" value="Acetyltransf_3"/>
    <property type="match status" value="1"/>
</dbReference>
<accession>A0AAJ4TB83</accession>
<feature type="domain" description="N-acetyltransferase" evidence="1">
    <location>
        <begin position="10"/>
        <end position="174"/>
    </location>
</feature>
<proteinExistence type="predicted"/>
<reference evidence="2" key="1">
    <citation type="submission" date="2020-02" db="EMBL/GenBank/DDBJ databases">
        <title>Unexpected conservation and global transmission of agrobacterial virulence plasmids.</title>
        <authorList>
            <person name="Weisberg A.J."/>
            <person name="Davis E.W. II"/>
            <person name="Tabima J.R."/>
            <person name="Belcher M.S."/>
            <person name="Miller M."/>
            <person name="Kuo C.-H."/>
            <person name="Loper J.E."/>
            <person name="Grunwald N.J."/>
            <person name="Putnam M.L."/>
            <person name="Chang J.H."/>
        </authorList>
    </citation>
    <scope>NUCLEOTIDE SEQUENCE</scope>
    <source>
        <strain evidence="2">Q15/94</strain>
    </source>
</reference>
<protein>
    <submittedName>
        <fullName evidence="2">GNAT family N-acetyltransferase</fullName>
    </submittedName>
</protein>
<dbReference type="GO" id="GO:0016747">
    <property type="term" value="F:acyltransferase activity, transferring groups other than amino-acyl groups"/>
    <property type="evidence" value="ECO:0007669"/>
    <property type="project" value="InterPro"/>
</dbReference>
<dbReference type="PANTHER" id="PTHR43792">
    <property type="entry name" value="GNAT FAMILY, PUTATIVE (AFU_ORTHOLOGUE AFUA_3G00765)-RELATED-RELATED"/>
    <property type="match status" value="1"/>
</dbReference>
<gene>
    <name evidence="2" type="ORF">G6M86_14990</name>
</gene>
<dbReference type="EMBL" id="CP049217">
    <property type="protein sequence ID" value="QTG14623.1"/>
    <property type="molecule type" value="Genomic_DNA"/>
</dbReference>
<dbReference type="PROSITE" id="PS51186">
    <property type="entry name" value="GNAT"/>
    <property type="match status" value="1"/>
</dbReference>